<proteinExistence type="predicted"/>
<reference evidence="1 2" key="1">
    <citation type="journal article" date="2019" name="Commun. Biol.">
        <title>The bagworm genome reveals a unique fibroin gene that provides high tensile strength.</title>
        <authorList>
            <person name="Kono N."/>
            <person name="Nakamura H."/>
            <person name="Ohtoshi R."/>
            <person name="Tomita M."/>
            <person name="Numata K."/>
            <person name="Arakawa K."/>
        </authorList>
    </citation>
    <scope>NUCLEOTIDE SEQUENCE [LARGE SCALE GENOMIC DNA]</scope>
</reference>
<dbReference type="AlphaFoldDB" id="A0A4C1XLJ3"/>
<evidence type="ECO:0000313" key="2">
    <source>
        <dbReference type="Proteomes" id="UP000299102"/>
    </source>
</evidence>
<sequence length="193" mass="21973">MNDRRDASRTRKARSPTASLLTARWRLDARPGDKEVYASQAERSDRSCLSIIPRSRSQVERDNESCFFVHAAGVNRLIKHTAKYMRSWIDAKVNRHIITFAQSGQPARRPGRRRKMCPSHVMMPISRLRVAVHTSRRALMRCASNYLYTGHLSDNFLWEGKPLRNITRYGASLSGIPFLYAYGNGGQAPPLSL</sequence>
<organism evidence="1 2">
    <name type="scientific">Eumeta variegata</name>
    <name type="common">Bagworm moth</name>
    <name type="synonym">Eumeta japonica</name>
    <dbReference type="NCBI Taxonomy" id="151549"/>
    <lineage>
        <taxon>Eukaryota</taxon>
        <taxon>Metazoa</taxon>
        <taxon>Ecdysozoa</taxon>
        <taxon>Arthropoda</taxon>
        <taxon>Hexapoda</taxon>
        <taxon>Insecta</taxon>
        <taxon>Pterygota</taxon>
        <taxon>Neoptera</taxon>
        <taxon>Endopterygota</taxon>
        <taxon>Lepidoptera</taxon>
        <taxon>Glossata</taxon>
        <taxon>Ditrysia</taxon>
        <taxon>Tineoidea</taxon>
        <taxon>Psychidae</taxon>
        <taxon>Oiketicinae</taxon>
        <taxon>Eumeta</taxon>
    </lineage>
</organism>
<comment type="caution">
    <text evidence="1">The sequence shown here is derived from an EMBL/GenBank/DDBJ whole genome shotgun (WGS) entry which is preliminary data.</text>
</comment>
<dbReference type="Proteomes" id="UP000299102">
    <property type="component" value="Unassembled WGS sequence"/>
</dbReference>
<name>A0A4C1XLJ3_EUMVA</name>
<keyword evidence="2" id="KW-1185">Reference proteome</keyword>
<evidence type="ECO:0000313" key="1">
    <source>
        <dbReference type="EMBL" id="GBP64641.1"/>
    </source>
</evidence>
<dbReference type="EMBL" id="BGZK01000904">
    <property type="protein sequence ID" value="GBP64641.1"/>
    <property type="molecule type" value="Genomic_DNA"/>
</dbReference>
<accession>A0A4C1XLJ3</accession>
<dbReference type="OrthoDB" id="6109at2759"/>
<protein>
    <submittedName>
        <fullName evidence="1">Uncharacterized protein</fullName>
    </submittedName>
</protein>
<gene>
    <name evidence="1" type="ORF">EVAR_42591_1</name>
</gene>